<sequence>MSSTRRTSSLSSTTTTTTTNEEQFWRQRAQILRNLSRCSSSDVSKLVSRLFFVVFGNGEDGGSSCGFVHVKDTEEEIENVRRCFQRTMRRHESVREVEMDLLKRREIESTNGKRYEKESKTTRLLEEIFNENNKVDDVSTTQKSSKETKQTKKTKKKEDPLSPEMSLSPDVIADENDANKRKVRRRTPGGEKPSRSPLSNVNESGIRYHREVSLGKPPRGNVKRARTTDDPFPVVHSKESNESRKSYVCPFESSFG</sequence>
<organism evidence="2 3">
    <name type="scientific">Bathycoccus prasinos</name>
    <dbReference type="NCBI Taxonomy" id="41875"/>
    <lineage>
        <taxon>Eukaryota</taxon>
        <taxon>Viridiplantae</taxon>
        <taxon>Chlorophyta</taxon>
        <taxon>Mamiellophyceae</taxon>
        <taxon>Mamiellales</taxon>
        <taxon>Bathycoccaceae</taxon>
        <taxon>Bathycoccus</taxon>
    </lineage>
</organism>
<dbReference type="EMBL" id="FO082278">
    <property type="protein sequence ID" value="CCO14399.1"/>
    <property type="molecule type" value="Genomic_DNA"/>
</dbReference>
<keyword evidence="3" id="KW-1185">Reference proteome</keyword>
<feature type="compositionally biased region" description="Low complexity" evidence="1">
    <location>
        <begin position="1"/>
        <end position="19"/>
    </location>
</feature>
<dbReference type="GeneID" id="19017783"/>
<feature type="compositionally biased region" description="Basic and acidic residues" evidence="1">
    <location>
        <begin position="144"/>
        <end position="160"/>
    </location>
</feature>
<dbReference type="AlphaFoldDB" id="K8E9U0"/>
<proteinExistence type="predicted"/>
<feature type="compositionally biased region" description="Basic and acidic residues" evidence="1">
    <location>
        <begin position="236"/>
        <end position="245"/>
    </location>
</feature>
<dbReference type="Proteomes" id="UP000198341">
    <property type="component" value="Chromosome 1"/>
</dbReference>
<accession>K8E9U0</accession>
<name>K8E9U0_9CHLO</name>
<reference evidence="2 3" key="1">
    <citation type="submission" date="2011-10" db="EMBL/GenBank/DDBJ databases">
        <authorList>
            <person name="Genoscope - CEA"/>
        </authorList>
    </citation>
    <scope>NUCLEOTIDE SEQUENCE [LARGE SCALE GENOMIC DNA]</scope>
    <source>
        <strain evidence="2 3">RCC 1105</strain>
    </source>
</reference>
<dbReference type="KEGG" id="bpg:Bathy01g00470"/>
<evidence type="ECO:0000313" key="2">
    <source>
        <dbReference type="EMBL" id="CCO14399.1"/>
    </source>
</evidence>
<dbReference type="RefSeq" id="XP_007515520.1">
    <property type="nucleotide sequence ID" value="XM_007515458.1"/>
</dbReference>
<evidence type="ECO:0000313" key="3">
    <source>
        <dbReference type="Proteomes" id="UP000198341"/>
    </source>
</evidence>
<protein>
    <submittedName>
        <fullName evidence="2">Uncharacterized protein</fullName>
    </submittedName>
</protein>
<gene>
    <name evidence="2" type="ORF">Bathy01g00470</name>
</gene>
<feature type="region of interest" description="Disordered" evidence="1">
    <location>
        <begin position="136"/>
        <end position="256"/>
    </location>
</feature>
<evidence type="ECO:0000256" key="1">
    <source>
        <dbReference type="SAM" id="MobiDB-lite"/>
    </source>
</evidence>
<feature type="region of interest" description="Disordered" evidence="1">
    <location>
        <begin position="1"/>
        <end position="21"/>
    </location>
</feature>